<evidence type="ECO:0000313" key="4">
    <source>
        <dbReference type="EMBL" id="MDG6895725.1"/>
    </source>
</evidence>
<dbReference type="PANTHER" id="PTHR12215:SF10">
    <property type="entry name" value="L-AMINOADIPATE-SEMIALDEHYDE DEHYDROGENASE-PHOSPHOPANTETHEINYL TRANSFERASE"/>
    <property type="match status" value="1"/>
</dbReference>
<dbReference type="InterPro" id="IPR037143">
    <property type="entry name" value="4-PPantetheinyl_Trfase_dom_sf"/>
</dbReference>
<sequence>MSTIILYANIHHPFPFEQIPPSLLHQRLCQTTPLHNLRLWRKYQGRRLAHFLLWQGLQYLQLDPDLLGQMTFANNGRPQFADPQLDFNISHSADWVAVILQKNAKSAVGIDIEFVQKPRDYSALMQYFAPSAELAWFAQQANSEQGFYRCWCLREAILKSQGAGIAHLSEVIHLPQQRILRSAYCPKGNLLYSQQFPFYLAAFCNGDIRQALLLQWQNGQLQPQSSHSPIYYQVNP</sequence>
<name>A0A9X4SIJ8_9PAST</name>
<evidence type="ECO:0000259" key="3">
    <source>
        <dbReference type="Pfam" id="PF01648"/>
    </source>
</evidence>
<dbReference type="RefSeq" id="WP_279573097.1">
    <property type="nucleotide sequence ID" value="NZ_LWID01000001.1"/>
</dbReference>
<dbReference type="Proteomes" id="UP001155500">
    <property type="component" value="Unassembled WGS sequence"/>
</dbReference>
<evidence type="ECO:0000256" key="1">
    <source>
        <dbReference type="ARBA" id="ARBA00010990"/>
    </source>
</evidence>
<keyword evidence="2" id="KW-0808">Transferase</keyword>
<dbReference type="GO" id="GO:0019878">
    <property type="term" value="P:lysine biosynthetic process via aminoadipic acid"/>
    <property type="evidence" value="ECO:0007669"/>
    <property type="project" value="TreeGrafter"/>
</dbReference>
<comment type="caution">
    <text evidence="4">The sequence shown here is derived from an EMBL/GenBank/DDBJ whole genome shotgun (WGS) entry which is preliminary data.</text>
</comment>
<dbReference type="GO" id="GO:0008897">
    <property type="term" value="F:holo-[acyl-carrier-protein] synthase activity"/>
    <property type="evidence" value="ECO:0007669"/>
    <property type="project" value="InterPro"/>
</dbReference>
<dbReference type="InterPro" id="IPR008278">
    <property type="entry name" value="4-PPantetheinyl_Trfase_dom"/>
</dbReference>
<evidence type="ECO:0000313" key="5">
    <source>
        <dbReference type="Proteomes" id="UP001155500"/>
    </source>
</evidence>
<dbReference type="EMBL" id="LWID01000001">
    <property type="protein sequence ID" value="MDG6895725.1"/>
    <property type="molecule type" value="Genomic_DNA"/>
</dbReference>
<evidence type="ECO:0000256" key="2">
    <source>
        <dbReference type="ARBA" id="ARBA00022679"/>
    </source>
</evidence>
<accession>A0A9X4SIJ8</accession>
<reference evidence="4" key="1">
    <citation type="submission" date="2016-03" db="EMBL/GenBank/DDBJ databases">
        <title>Co-evolution between Pasteurellaceae and their hosts.</title>
        <authorList>
            <person name="Hansen M.J."/>
            <person name="Bojesen A.M."/>
            <person name="Planet P."/>
        </authorList>
    </citation>
    <scope>NUCLEOTIDE SEQUENCE</scope>
    <source>
        <strain evidence="4">146/S8/89</strain>
    </source>
</reference>
<keyword evidence="5" id="KW-1185">Reference proteome</keyword>
<dbReference type="PANTHER" id="PTHR12215">
    <property type="entry name" value="PHOSPHOPANTETHEINE TRANSFERASE"/>
    <property type="match status" value="1"/>
</dbReference>
<dbReference type="GO" id="GO:0000287">
    <property type="term" value="F:magnesium ion binding"/>
    <property type="evidence" value="ECO:0007669"/>
    <property type="project" value="InterPro"/>
</dbReference>
<dbReference type="SUPFAM" id="SSF56214">
    <property type="entry name" value="4'-phosphopantetheinyl transferase"/>
    <property type="match status" value="2"/>
</dbReference>
<dbReference type="GO" id="GO:0005829">
    <property type="term" value="C:cytosol"/>
    <property type="evidence" value="ECO:0007669"/>
    <property type="project" value="TreeGrafter"/>
</dbReference>
<feature type="domain" description="4'-phosphopantetheinyl transferase" evidence="3">
    <location>
        <begin position="107"/>
        <end position="170"/>
    </location>
</feature>
<proteinExistence type="inferred from homology"/>
<dbReference type="Pfam" id="PF01648">
    <property type="entry name" value="ACPS"/>
    <property type="match status" value="1"/>
</dbReference>
<organism evidence="4 5">
    <name type="scientific">Volucribacter amazonae</name>
    <dbReference type="NCBI Taxonomy" id="256731"/>
    <lineage>
        <taxon>Bacteria</taxon>
        <taxon>Pseudomonadati</taxon>
        <taxon>Pseudomonadota</taxon>
        <taxon>Gammaproteobacteria</taxon>
        <taxon>Pasteurellales</taxon>
        <taxon>Pasteurellaceae</taxon>
        <taxon>Volucribacter</taxon>
    </lineage>
</organism>
<protein>
    <recommendedName>
        <fullName evidence="3">4'-phosphopantetheinyl transferase domain-containing protein</fullName>
    </recommendedName>
</protein>
<dbReference type="InterPro" id="IPR050559">
    <property type="entry name" value="P-Pant_transferase_sf"/>
</dbReference>
<comment type="similarity">
    <text evidence="1">Belongs to the P-Pant transferase superfamily. Gsp/Sfp/HetI/AcpT family.</text>
</comment>
<dbReference type="AlphaFoldDB" id="A0A9X4SIJ8"/>
<dbReference type="Gene3D" id="3.90.470.20">
    <property type="entry name" value="4'-phosphopantetheinyl transferase domain"/>
    <property type="match status" value="2"/>
</dbReference>
<gene>
    <name evidence="4" type="ORF">A6A20_08830</name>
</gene>